<name>A0A7M7HB51_NASVI</name>
<dbReference type="RefSeq" id="XP_008217351.1">
    <property type="nucleotide sequence ID" value="XM_008219129.4"/>
</dbReference>
<dbReference type="GeneID" id="100679344"/>
<organism evidence="1 2">
    <name type="scientific">Nasonia vitripennis</name>
    <name type="common">Parasitic wasp</name>
    <dbReference type="NCBI Taxonomy" id="7425"/>
    <lineage>
        <taxon>Eukaryota</taxon>
        <taxon>Metazoa</taxon>
        <taxon>Ecdysozoa</taxon>
        <taxon>Arthropoda</taxon>
        <taxon>Hexapoda</taxon>
        <taxon>Insecta</taxon>
        <taxon>Pterygota</taxon>
        <taxon>Neoptera</taxon>
        <taxon>Endopterygota</taxon>
        <taxon>Hymenoptera</taxon>
        <taxon>Apocrita</taxon>
        <taxon>Proctotrupomorpha</taxon>
        <taxon>Chalcidoidea</taxon>
        <taxon>Pteromalidae</taxon>
        <taxon>Pteromalinae</taxon>
        <taxon>Nasonia</taxon>
    </lineage>
</organism>
<sequence length="431" mass="49801">MDYINVTDHDYLQDCLDGPFDFIQWTVFHWRNNVLQEERGWHKRNDKTKIQENVSFIVGDDYVELSNSIVETDPDVELLSDEFDGKAKTLSFSCKFKIPSIKITGKITILNPLKSEFKSDYTLEASSIEVSSAVGFYITGDGYSEDYFKHQLNKPNFSLTYVEDKKNISLLDQVTDECTKSIIEKYILDHCLKDVFVAMQTVLLQHMYDKALCSNTVGADYSLRNKYRIHEKKLKAAFNIFVDKVVEVTNKVIEKDLPRISFPKIFKVSKSNNTATVHILKGILSNMNCLKKEKTPIILVKKDDQVVLYMPVDFNNLQIKYYDGDVEKKENLKTMDTHFEISLKKLNEKTVDINFLNCKVKELKLTNSEQNLIFDIQSLVSVQKKLEEYLRIALKNSELNDFAINPPNMEITYDSDDFMGEESADDDEDSS</sequence>
<dbReference type="AlphaFoldDB" id="A0A7M7HB51"/>
<evidence type="ECO:0000313" key="1">
    <source>
        <dbReference type="EnsemblMetazoa" id="XP_008217351"/>
    </source>
</evidence>
<dbReference type="InParanoid" id="A0A7M7HB51"/>
<protein>
    <submittedName>
        <fullName evidence="1">Uncharacterized protein</fullName>
    </submittedName>
</protein>
<reference evidence="1" key="1">
    <citation type="submission" date="2021-01" db="UniProtKB">
        <authorList>
            <consortium name="EnsemblMetazoa"/>
        </authorList>
    </citation>
    <scope>IDENTIFICATION</scope>
</reference>
<dbReference type="OrthoDB" id="10507481at2759"/>
<dbReference type="EnsemblMetazoa" id="XM_008219129">
    <property type="protein sequence ID" value="XP_008217351"/>
    <property type="gene ID" value="LOC100679344"/>
</dbReference>
<dbReference type="KEGG" id="nvi:100679344"/>
<dbReference type="Proteomes" id="UP000002358">
    <property type="component" value="Unassembled WGS sequence"/>
</dbReference>
<proteinExistence type="predicted"/>
<accession>A0A7M7HB51</accession>
<evidence type="ECO:0000313" key="2">
    <source>
        <dbReference type="Proteomes" id="UP000002358"/>
    </source>
</evidence>
<keyword evidence="2" id="KW-1185">Reference proteome</keyword>